<accession>E4WU84</accession>
<dbReference type="InParanoid" id="E4WU84"/>
<dbReference type="EMBL" id="FN656242">
    <property type="protein sequence ID" value="CBY41046.1"/>
    <property type="molecule type" value="Genomic_DNA"/>
</dbReference>
<proteinExistence type="predicted"/>
<organism evidence="1">
    <name type="scientific">Oikopleura dioica</name>
    <name type="common">Tunicate</name>
    <dbReference type="NCBI Taxonomy" id="34765"/>
    <lineage>
        <taxon>Eukaryota</taxon>
        <taxon>Metazoa</taxon>
        <taxon>Chordata</taxon>
        <taxon>Tunicata</taxon>
        <taxon>Appendicularia</taxon>
        <taxon>Copelata</taxon>
        <taxon>Oikopleuridae</taxon>
        <taxon>Oikopleura</taxon>
    </lineage>
</organism>
<evidence type="ECO:0000313" key="2">
    <source>
        <dbReference type="EMBL" id="CBY41046.1"/>
    </source>
</evidence>
<dbReference type="AlphaFoldDB" id="E4WU84"/>
<evidence type="ECO:0000313" key="3">
    <source>
        <dbReference type="Proteomes" id="UP000001307"/>
    </source>
</evidence>
<name>E4WU84_OIKDI</name>
<dbReference type="Proteomes" id="UP000011014">
    <property type="component" value="Unassembled WGS sequence"/>
</dbReference>
<evidence type="ECO:0008006" key="4">
    <source>
        <dbReference type="Google" id="ProtNLM"/>
    </source>
</evidence>
<protein>
    <recommendedName>
        <fullName evidence="4">Glycine zipper domain-containing protein</fullName>
    </recommendedName>
</protein>
<reference evidence="1" key="1">
    <citation type="journal article" date="2010" name="Science">
        <title>Plasticity of animal genome architecture unmasked by rapid evolution of a pelagic tunicate.</title>
        <authorList>
            <person name="Denoeud F."/>
            <person name="Henriet S."/>
            <person name="Mungpakdee S."/>
            <person name="Aury J.M."/>
            <person name="Da Silva C."/>
            <person name="Brinkmann H."/>
            <person name="Mikhaleva J."/>
            <person name="Olsen L.C."/>
            <person name="Jubin C."/>
            <person name="Canestro C."/>
            <person name="Bouquet J.M."/>
            <person name="Danks G."/>
            <person name="Poulain J."/>
            <person name="Campsteijn C."/>
            <person name="Adamski M."/>
            <person name="Cross I."/>
            <person name="Yadetie F."/>
            <person name="Muffato M."/>
            <person name="Louis A."/>
            <person name="Butcher S."/>
            <person name="Tsagkogeorga G."/>
            <person name="Konrad A."/>
            <person name="Singh S."/>
            <person name="Jensen M.F."/>
            <person name="Cong E.H."/>
            <person name="Eikeseth-Otteraa H."/>
            <person name="Noel B."/>
            <person name="Anthouard V."/>
            <person name="Porcel B.M."/>
            <person name="Kachouri-Lafond R."/>
            <person name="Nishino A."/>
            <person name="Ugolini M."/>
            <person name="Chourrout P."/>
            <person name="Nishida H."/>
            <person name="Aasland R."/>
            <person name="Huzurbazar S."/>
            <person name="Westhof E."/>
            <person name="Delsuc F."/>
            <person name="Lehrach H."/>
            <person name="Reinhardt R."/>
            <person name="Weissenbach J."/>
            <person name="Roy S.W."/>
            <person name="Artiguenave F."/>
            <person name="Postlethwait J.H."/>
            <person name="Manak J.R."/>
            <person name="Thompson E.M."/>
            <person name="Jaillon O."/>
            <person name="Du Pasquier L."/>
            <person name="Boudinot P."/>
            <person name="Liberles D.A."/>
            <person name="Volff J.N."/>
            <person name="Philippe H."/>
            <person name="Lenhard B."/>
            <person name="Roest Crollius H."/>
            <person name="Wincker P."/>
            <person name="Chourrout D."/>
        </authorList>
    </citation>
    <scope>NUCLEOTIDE SEQUENCE [LARGE SCALE GENOMIC DNA]</scope>
</reference>
<dbReference type="Proteomes" id="UP000001307">
    <property type="component" value="Unassembled WGS sequence"/>
</dbReference>
<evidence type="ECO:0000313" key="1">
    <source>
        <dbReference type="EMBL" id="CBY07229.1"/>
    </source>
</evidence>
<gene>
    <name evidence="1" type="ORF">GSOID_T00006318001</name>
    <name evidence="2" type="ORF">GSOID_T00023092001</name>
</gene>
<keyword evidence="3" id="KW-1185">Reference proteome</keyword>
<dbReference type="EMBL" id="FN653016">
    <property type="protein sequence ID" value="CBY07229.1"/>
    <property type="molecule type" value="Genomic_DNA"/>
</dbReference>
<sequence>MFKKETSIAQKFDATTDAAVKSIGAISCGTIGAATGAIIGTFLLPGAGTILFGIGGAAVGGTGGFKLGKFTGKMCIKTRKMGSKVLKKSKEEKKHAQNTERTLLIGDVEWDVQAFNAIETNKEEPVYMKIENIIQTERLSRNYSINRRNAIRKKRSI</sequence>